<dbReference type="InterPro" id="IPR001075">
    <property type="entry name" value="NIF_FeS_clus_asmbl_NifU_C"/>
</dbReference>
<dbReference type="Pfam" id="PF01106">
    <property type="entry name" value="NifU"/>
    <property type="match status" value="1"/>
</dbReference>
<evidence type="ECO:0000313" key="3">
    <source>
        <dbReference type="EMBL" id="AIV03607.1"/>
    </source>
</evidence>
<dbReference type="GO" id="GO:0005506">
    <property type="term" value="F:iron ion binding"/>
    <property type="evidence" value="ECO:0007669"/>
    <property type="project" value="InterPro"/>
</dbReference>
<dbReference type="Gene3D" id="3.30.300.130">
    <property type="entry name" value="Fe-S cluster assembly (FSCA)"/>
    <property type="match status" value="1"/>
</dbReference>
<name>A0A097SSN1_9BACT</name>
<evidence type="ECO:0000259" key="2">
    <source>
        <dbReference type="Pfam" id="PF01106"/>
    </source>
</evidence>
<dbReference type="InterPro" id="IPR034904">
    <property type="entry name" value="FSCA_dom_sf"/>
</dbReference>
<reference evidence="3 4" key="1">
    <citation type="journal article" date="2014" name="PLoS ONE">
        <title>An emerging Mycoplasma associated with trichomoniasis, vaginal infection and disease.</title>
        <authorList>
            <consortium name="Vaginal Microbiome Consortium"/>
            <person name="Fettweis J.M."/>
            <person name="Serrano M.G."/>
            <person name="Huang B."/>
            <person name="Brooks J.P."/>
            <person name="Glascock A.L."/>
            <person name="Sheth N.U."/>
            <person name="Strauss J.F.III."/>
            <person name="Jefferson K.K."/>
            <person name="Buck G.A."/>
        </authorList>
    </citation>
    <scope>NUCLEOTIDE SEQUENCE [LARGE SCALE GENOMIC DNA]</scope>
    <source>
        <strain evidence="3 4">VCU_M1</strain>
    </source>
</reference>
<proteinExistence type="predicted"/>
<evidence type="ECO:0000256" key="1">
    <source>
        <dbReference type="ARBA" id="ARBA00049958"/>
    </source>
</evidence>
<dbReference type="Proteomes" id="UP000030066">
    <property type="component" value="Chromosome"/>
</dbReference>
<dbReference type="STRING" id="1318617.MGM1_2300"/>
<dbReference type="KEGG" id="mgj:MGM1_2300"/>
<keyword evidence="4" id="KW-1185">Reference proteome</keyword>
<dbReference type="SUPFAM" id="SSF117916">
    <property type="entry name" value="Fe-S cluster assembly (FSCA) domain-like"/>
    <property type="match status" value="1"/>
</dbReference>
<organism evidence="3 4">
    <name type="scientific">Candidatus Malacoplasma girerdii</name>
    <dbReference type="NCBI Taxonomy" id="1318617"/>
    <lineage>
        <taxon>Bacteria</taxon>
        <taxon>Bacillati</taxon>
        <taxon>Mycoplasmatota</taxon>
        <taxon>Mycoplasmoidales</taxon>
        <taxon>Mycoplasmoidaceae</taxon>
        <taxon>Malacoplasma</taxon>
    </lineage>
</organism>
<dbReference type="HOGENOM" id="CLU_060555_4_2_14"/>
<gene>
    <name evidence="3" type="primary">nifU</name>
    <name evidence="3" type="ORF">MGM1_2300</name>
</gene>
<accession>A0A097SSN1</accession>
<dbReference type="EMBL" id="CP007711">
    <property type="protein sequence ID" value="AIV03607.1"/>
    <property type="molecule type" value="Genomic_DNA"/>
</dbReference>
<dbReference type="GO" id="GO:0051536">
    <property type="term" value="F:iron-sulfur cluster binding"/>
    <property type="evidence" value="ECO:0007669"/>
    <property type="project" value="InterPro"/>
</dbReference>
<protein>
    <submittedName>
        <fullName evidence="3">Nitrogen fixation protein</fullName>
    </submittedName>
</protein>
<dbReference type="AlphaFoldDB" id="A0A097SSN1"/>
<feature type="domain" description="NIF system FeS cluster assembly NifU C-terminal" evidence="2">
    <location>
        <begin position="13"/>
        <end position="77"/>
    </location>
</feature>
<comment type="function">
    <text evidence="1">May be involved in the formation or repair of [Fe-S] clusters present in iron-sulfur proteins.</text>
</comment>
<dbReference type="GO" id="GO:0016226">
    <property type="term" value="P:iron-sulfur cluster assembly"/>
    <property type="evidence" value="ECO:0007669"/>
    <property type="project" value="InterPro"/>
</dbReference>
<evidence type="ECO:0000313" key="4">
    <source>
        <dbReference type="Proteomes" id="UP000030066"/>
    </source>
</evidence>
<sequence length="81" mass="9275">MKETNENKTLQEIHDLLATVRVYINYDGGDVEFVSYLDHTLTLKVTGACATCPFNGEEFDSGIKEVFKNEIKDIHDVQFIY</sequence>